<evidence type="ECO:0000256" key="2">
    <source>
        <dbReference type="SAM" id="MobiDB-lite"/>
    </source>
</evidence>
<feature type="compositionally biased region" description="Polar residues" evidence="2">
    <location>
        <begin position="52"/>
        <end position="61"/>
    </location>
</feature>
<feature type="transmembrane region" description="Helical" evidence="3">
    <location>
        <begin position="672"/>
        <end position="689"/>
    </location>
</feature>
<feature type="transmembrane region" description="Helical" evidence="3">
    <location>
        <begin position="356"/>
        <end position="373"/>
    </location>
</feature>
<name>A0ABW0EBA1_9BACT</name>
<feature type="transmembrane region" description="Helical" evidence="3">
    <location>
        <begin position="223"/>
        <end position="245"/>
    </location>
</feature>
<feature type="transmembrane region" description="Helical" evidence="3">
    <location>
        <begin position="445"/>
        <end position="463"/>
    </location>
</feature>
<sequence length="853" mass="96219">MEVMLLLAIGVAAFIIINILSGRIQEVNLRYETIKDELLRIRTELELMRRQQAQTPVQKTTPPEEVKPVAATPPTSLPQILTPPEATEIPKPAPLFTAAEPPKTVSKTEEKPTETVGKITEKVEEVSAAEKSDYMPHTPPEHVYEEPQPGFIERFLQNNPDLEKFIGENLINKIGIAILVLGIGYFVKFAIDQDWINEIGRVFIGILSGGILIGLAHRLRKTFSAFSSVLVGGGLAVLYFTIAIAFHEYQLLNQIAAFLVMVVITAFSVLLSISYNRVELAVLAILGGFATPFMVSTGEGNYVVLFTYILILNVGMLVLAYLKNWKIINWICYGATILLYGGWLSTKVLNTTGAPYLGALTFASLFYIIFFLMNIINNVKARTQFVASEIGILLSNTFLFYSAGMAILHDVQQGDFQGLFTVAVAVFNFTFAFLLFRSRQVDRNLVYLLIGMVITFISLAIPVQLEGNYITMFWALEAVLLLWFAQKAGIKLAVISSVIITGLMLVSLAMDWVNIYQKIPAGVTYNVLLNKGFITGAICVLSLLATRWLLKKEPAAVVFKQFDFQPLVYRKALGFILVITIYFVLLFELNYQLDYYFDSHLSRAIIQGCYNLGFIAVLFRFTARKNEPKITLAVTLLGMFGVLLYGLVYNILVKKLLESHFLYEVQEFTGFWFHYLSLALLLVLLYFIFRNRYIFEERWPAVNRFMVWGLSLVIVYVASSELLYHVLYFNLPFANVQGLKGDALAAAKFTYFYDLQHQTYKVGFPILWGICAFTFMFIGLRKKNKQLRIVALSLFAITLLKLFLFDIRGISEGGKIAAFICLGVLLLVISFMYQNLKKLILADETHNAKDEMP</sequence>
<feature type="transmembrane region" description="Helical" evidence="3">
    <location>
        <begin position="571"/>
        <end position="592"/>
    </location>
</feature>
<feature type="transmembrane region" description="Helical" evidence="3">
    <location>
        <begin position="416"/>
        <end position="436"/>
    </location>
</feature>
<feature type="transmembrane region" description="Helical" evidence="3">
    <location>
        <begin position="492"/>
        <end position="513"/>
    </location>
</feature>
<keyword evidence="3" id="KW-1133">Transmembrane helix</keyword>
<comment type="caution">
    <text evidence="4">The sequence shown here is derived from an EMBL/GenBank/DDBJ whole genome shotgun (WGS) entry which is preliminary data.</text>
</comment>
<feature type="transmembrane region" description="Helical" evidence="3">
    <location>
        <begin position="701"/>
        <end position="719"/>
    </location>
</feature>
<feature type="transmembrane region" description="Helical" evidence="3">
    <location>
        <begin position="816"/>
        <end position="833"/>
    </location>
</feature>
<dbReference type="InterPro" id="IPR019286">
    <property type="entry name" value="DUF2339_TM"/>
</dbReference>
<dbReference type="PANTHER" id="PTHR38434">
    <property type="entry name" value="BLL2549 PROTEIN"/>
    <property type="match status" value="1"/>
</dbReference>
<gene>
    <name evidence="4" type="ORF">ACFPIB_13620</name>
</gene>
<feature type="transmembrane region" description="Helical" evidence="3">
    <location>
        <begin position="302"/>
        <end position="322"/>
    </location>
</feature>
<feature type="transmembrane region" description="Helical" evidence="3">
    <location>
        <begin position="251"/>
        <end position="271"/>
    </location>
</feature>
<accession>A0ABW0EBA1</accession>
<feature type="transmembrane region" description="Helical" evidence="3">
    <location>
        <begin position="604"/>
        <end position="623"/>
    </location>
</feature>
<feature type="transmembrane region" description="Helical" evidence="3">
    <location>
        <begin position="469"/>
        <end position="485"/>
    </location>
</feature>
<feature type="transmembrane region" description="Helical" evidence="3">
    <location>
        <begin position="787"/>
        <end position="804"/>
    </location>
</feature>
<evidence type="ECO:0000313" key="4">
    <source>
        <dbReference type="EMBL" id="MFC5271652.1"/>
    </source>
</evidence>
<feature type="transmembrane region" description="Helical" evidence="3">
    <location>
        <begin position="385"/>
        <end position="404"/>
    </location>
</feature>
<evidence type="ECO:0000313" key="5">
    <source>
        <dbReference type="Proteomes" id="UP001596161"/>
    </source>
</evidence>
<feature type="transmembrane region" description="Helical" evidence="3">
    <location>
        <begin position="762"/>
        <end position="780"/>
    </location>
</feature>
<feature type="compositionally biased region" description="Basic and acidic residues" evidence="2">
    <location>
        <begin position="106"/>
        <end position="116"/>
    </location>
</feature>
<evidence type="ECO:0000256" key="1">
    <source>
        <dbReference type="SAM" id="Coils"/>
    </source>
</evidence>
<feature type="transmembrane region" description="Helical" evidence="3">
    <location>
        <begin position="630"/>
        <end position="652"/>
    </location>
</feature>
<dbReference type="RefSeq" id="WP_378018013.1">
    <property type="nucleotide sequence ID" value="NZ_JBHSKT010000008.1"/>
</dbReference>
<dbReference type="PANTHER" id="PTHR38434:SF1">
    <property type="entry name" value="BLL2549 PROTEIN"/>
    <property type="match status" value="1"/>
</dbReference>
<feature type="transmembrane region" description="Helical" evidence="3">
    <location>
        <begin position="327"/>
        <end position="344"/>
    </location>
</feature>
<feature type="coiled-coil region" evidence="1">
    <location>
        <begin position="24"/>
        <end position="51"/>
    </location>
</feature>
<dbReference type="Pfam" id="PF10101">
    <property type="entry name" value="DUF2339"/>
    <property type="match status" value="1"/>
</dbReference>
<keyword evidence="3" id="KW-0472">Membrane</keyword>
<dbReference type="Proteomes" id="UP001596161">
    <property type="component" value="Unassembled WGS sequence"/>
</dbReference>
<keyword evidence="5" id="KW-1185">Reference proteome</keyword>
<feature type="transmembrane region" description="Helical" evidence="3">
    <location>
        <begin position="533"/>
        <end position="550"/>
    </location>
</feature>
<feature type="region of interest" description="Disordered" evidence="2">
    <location>
        <begin position="52"/>
        <end position="78"/>
    </location>
</feature>
<proteinExistence type="predicted"/>
<dbReference type="EMBL" id="JBHSKT010000008">
    <property type="protein sequence ID" value="MFC5271652.1"/>
    <property type="molecule type" value="Genomic_DNA"/>
</dbReference>
<feature type="region of interest" description="Disordered" evidence="2">
    <location>
        <begin position="93"/>
        <end position="116"/>
    </location>
</feature>
<protein>
    <submittedName>
        <fullName evidence="4">DUF2339 domain-containing protein</fullName>
    </submittedName>
</protein>
<feature type="transmembrane region" description="Helical" evidence="3">
    <location>
        <begin position="199"/>
        <end position="216"/>
    </location>
</feature>
<keyword evidence="1" id="KW-0175">Coiled coil</keyword>
<feature type="transmembrane region" description="Helical" evidence="3">
    <location>
        <begin position="278"/>
        <end position="296"/>
    </location>
</feature>
<feature type="transmembrane region" description="Helical" evidence="3">
    <location>
        <begin position="170"/>
        <end position="187"/>
    </location>
</feature>
<evidence type="ECO:0000256" key="3">
    <source>
        <dbReference type="SAM" id="Phobius"/>
    </source>
</evidence>
<keyword evidence="3" id="KW-0812">Transmembrane</keyword>
<reference evidence="5" key="1">
    <citation type="journal article" date="2019" name="Int. J. Syst. Evol. Microbiol.">
        <title>The Global Catalogue of Microorganisms (GCM) 10K type strain sequencing project: providing services to taxonomists for standard genome sequencing and annotation.</title>
        <authorList>
            <consortium name="The Broad Institute Genomics Platform"/>
            <consortium name="The Broad Institute Genome Sequencing Center for Infectious Disease"/>
            <person name="Wu L."/>
            <person name="Ma J."/>
        </authorList>
    </citation>
    <scope>NUCLEOTIDE SEQUENCE [LARGE SCALE GENOMIC DNA]</scope>
    <source>
        <strain evidence="5">KACC 12602</strain>
    </source>
</reference>
<organism evidence="4 5">
    <name type="scientific">Adhaeribacter terreus</name>
    <dbReference type="NCBI Taxonomy" id="529703"/>
    <lineage>
        <taxon>Bacteria</taxon>
        <taxon>Pseudomonadati</taxon>
        <taxon>Bacteroidota</taxon>
        <taxon>Cytophagia</taxon>
        <taxon>Cytophagales</taxon>
        <taxon>Hymenobacteraceae</taxon>
        <taxon>Adhaeribacter</taxon>
    </lineage>
</organism>
<feature type="transmembrane region" description="Helical" evidence="3">
    <location>
        <begin position="6"/>
        <end position="24"/>
    </location>
</feature>